<protein>
    <submittedName>
        <fullName evidence="1">Uncharacterized protein</fullName>
    </submittedName>
</protein>
<gene>
    <name evidence="1" type="ORF">ALQ07_200028</name>
</gene>
<proteinExistence type="predicted"/>
<organism evidence="1 2">
    <name type="scientific">Pseudomonas syringae pv. actinidiae</name>
    <dbReference type="NCBI Taxonomy" id="103796"/>
    <lineage>
        <taxon>Bacteria</taxon>
        <taxon>Pseudomonadati</taxon>
        <taxon>Pseudomonadota</taxon>
        <taxon>Gammaproteobacteria</taxon>
        <taxon>Pseudomonadales</taxon>
        <taxon>Pseudomonadaceae</taxon>
        <taxon>Pseudomonas</taxon>
        <taxon>Pseudomonas syringae</taxon>
    </lineage>
</organism>
<dbReference type="EMBL" id="RBRB01000225">
    <property type="protein sequence ID" value="RMQ31657.1"/>
    <property type="molecule type" value="Genomic_DNA"/>
</dbReference>
<name>A0A3M4KR71_PSESF</name>
<dbReference type="AlphaFoldDB" id="A0A3M4KR71"/>
<evidence type="ECO:0000313" key="2">
    <source>
        <dbReference type="Proteomes" id="UP000273140"/>
    </source>
</evidence>
<evidence type="ECO:0000313" key="1">
    <source>
        <dbReference type="EMBL" id="RMQ31657.1"/>
    </source>
</evidence>
<accession>A0A3M4KR71</accession>
<sequence length="53" mass="5527">MVAGITPLPDSGLSVAARPTVMDAQRMAEAQQAIKALWEAQYPKASGVNDALS</sequence>
<comment type="caution">
    <text evidence="1">The sequence shown here is derived from an EMBL/GenBank/DDBJ whole genome shotgun (WGS) entry which is preliminary data.</text>
</comment>
<reference evidence="1 2" key="1">
    <citation type="submission" date="2018-08" db="EMBL/GenBank/DDBJ databases">
        <title>Recombination of ecologically and evolutionarily significant loci maintains genetic cohesion in the Pseudomonas syringae species complex.</title>
        <authorList>
            <person name="Dillon M."/>
            <person name="Thakur S."/>
            <person name="Almeida R.N.D."/>
            <person name="Weir B.S."/>
            <person name="Guttman D.S."/>
        </authorList>
    </citation>
    <scope>NUCLEOTIDE SEQUENCE [LARGE SCALE GENOMIC DNA]</scope>
    <source>
        <strain evidence="1 2">ICMP 19074</strain>
    </source>
</reference>
<dbReference type="Proteomes" id="UP000273140">
    <property type="component" value="Unassembled WGS sequence"/>
</dbReference>